<keyword evidence="2" id="KW-1185">Reference proteome</keyword>
<sequence>MTRWEGLRSDNGLERVQSAYRHRMEAKAKARAEYEAQVNEQSKRNRLIINVLSKASFEQEEEYIKFIGGSFGIDDQLILAKLIELGFELKLENDSCWIAVSQSDKAVFMYSKDKQECVYVVFNSIEAMREELKVVGIKLELAATLSQAKLKEILATTLKAQKAVCSGVKSYRVVKRYWDSLSRVRVREIAERG</sequence>
<evidence type="ECO:0000313" key="2">
    <source>
        <dbReference type="Proteomes" id="UP000093514"/>
    </source>
</evidence>
<evidence type="ECO:0000313" key="1">
    <source>
        <dbReference type="EMBL" id="OCL26287.1"/>
    </source>
</evidence>
<reference evidence="1 2" key="2">
    <citation type="submission" date="2016-08" db="EMBL/GenBank/DDBJ databases">
        <title>Orenia metallireducens sp. nov. strain Z6, a Novel Metal-reducing Firmicute from the Deep Subsurface.</title>
        <authorList>
            <person name="Maxim B.I."/>
            <person name="Kenneth K."/>
            <person name="Flynn T.M."/>
            <person name="Oloughlin E.J."/>
            <person name="Locke R.A."/>
            <person name="Weber J.R."/>
            <person name="Egan S.M."/>
            <person name="Mackie R.I."/>
            <person name="Cann I.K."/>
        </authorList>
    </citation>
    <scope>NUCLEOTIDE SEQUENCE [LARGE SCALE GENOMIC DNA]</scope>
    <source>
        <strain evidence="1 2">Z6</strain>
    </source>
</reference>
<reference evidence="2" key="1">
    <citation type="submission" date="2016-07" db="EMBL/GenBank/DDBJ databases">
        <authorList>
            <person name="Florea S."/>
            <person name="Webb J.S."/>
            <person name="Jaromczyk J."/>
            <person name="Schardl C.L."/>
        </authorList>
    </citation>
    <scope>NUCLEOTIDE SEQUENCE [LARGE SCALE GENOMIC DNA]</scope>
    <source>
        <strain evidence="2">Z6</strain>
    </source>
</reference>
<accession>A0A1C0A7S5</accession>
<dbReference type="RefSeq" id="WP_068717953.1">
    <property type="nucleotide sequence ID" value="NZ_LWDV01000009.1"/>
</dbReference>
<comment type="caution">
    <text evidence="1">The sequence shown here is derived from an EMBL/GenBank/DDBJ whole genome shotgun (WGS) entry which is preliminary data.</text>
</comment>
<proteinExistence type="predicted"/>
<name>A0A1C0A7S5_9FIRM</name>
<protein>
    <submittedName>
        <fullName evidence="1">Uncharacterized protein</fullName>
    </submittedName>
</protein>
<dbReference type="OrthoDB" id="9909970at2"/>
<gene>
    <name evidence="1" type="ORF">U472_09760</name>
</gene>
<dbReference type="EMBL" id="LWDV01000009">
    <property type="protein sequence ID" value="OCL26287.1"/>
    <property type="molecule type" value="Genomic_DNA"/>
</dbReference>
<dbReference type="Proteomes" id="UP000093514">
    <property type="component" value="Unassembled WGS sequence"/>
</dbReference>
<dbReference type="AlphaFoldDB" id="A0A1C0A7S5"/>
<organism evidence="1 2">
    <name type="scientific">Orenia metallireducens</name>
    <dbReference type="NCBI Taxonomy" id="1413210"/>
    <lineage>
        <taxon>Bacteria</taxon>
        <taxon>Bacillati</taxon>
        <taxon>Bacillota</taxon>
        <taxon>Clostridia</taxon>
        <taxon>Halanaerobiales</taxon>
        <taxon>Halobacteroidaceae</taxon>
        <taxon>Orenia</taxon>
    </lineage>
</organism>